<dbReference type="Gene3D" id="2.102.10.10">
    <property type="entry name" value="Rieske [2Fe-2S] iron-sulphur domain"/>
    <property type="match status" value="1"/>
</dbReference>
<evidence type="ECO:0000256" key="2">
    <source>
        <dbReference type="ARBA" id="ARBA00022723"/>
    </source>
</evidence>
<dbReference type="Pfam" id="PF01903">
    <property type="entry name" value="CbiX"/>
    <property type="match status" value="2"/>
</dbReference>
<dbReference type="PANTHER" id="PTHR33542">
    <property type="entry name" value="SIROHYDROCHLORIN FERROCHELATASE, CHLOROPLASTIC"/>
    <property type="match status" value="1"/>
</dbReference>
<gene>
    <name evidence="9" type="ORF">ARHIZOSPH14_14250</name>
</gene>
<dbReference type="AlphaFoldDB" id="A0A9W6FRJ1"/>
<dbReference type="SUPFAM" id="SSF50022">
    <property type="entry name" value="ISP domain"/>
    <property type="match status" value="1"/>
</dbReference>
<feature type="domain" description="Rieske" evidence="8">
    <location>
        <begin position="22"/>
        <end position="122"/>
    </location>
</feature>
<name>A0A9W6FRJ1_9MICO</name>
<evidence type="ECO:0000313" key="9">
    <source>
        <dbReference type="EMBL" id="GLI27183.1"/>
    </source>
</evidence>
<comment type="caution">
    <text evidence="9">The sequence shown here is derived from an EMBL/GenBank/DDBJ whole genome shotgun (WGS) entry which is preliminary data.</text>
</comment>
<dbReference type="CDD" id="cd03416">
    <property type="entry name" value="CbiX_SirB_N"/>
    <property type="match status" value="1"/>
</dbReference>
<keyword evidence="1" id="KW-0001">2Fe-2S</keyword>
<keyword evidence="4" id="KW-0408">Iron</keyword>
<evidence type="ECO:0000256" key="1">
    <source>
        <dbReference type="ARBA" id="ARBA00022714"/>
    </source>
</evidence>
<keyword evidence="2" id="KW-0479">Metal-binding</keyword>
<evidence type="ECO:0000256" key="4">
    <source>
        <dbReference type="ARBA" id="ARBA00023004"/>
    </source>
</evidence>
<protein>
    <recommendedName>
        <fullName evidence="8">Rieske domain-containing protein</fullName>
    </recommendedName>
</protein>
<keyword evidence="5" id="KW-0411">Iron-sulfur</keyword>
<dbReference type="GO" id="GO:0016829">
    <property type="term" value="F:lyase activity"/>
    <property type="evidence" value="ECO:0007669"/>
    <property type="project" value="UniProtKB-KW"/>
</dbReference>
<accession>A0A9W6FRJ1</accession>
<dbReference type="RefSeq" id="WP_373878312.1">
    <property type="nucleotide sequence ID" value="NZ_BSDP01000001.1"/>
</dbReference>
<dbReference type="SUPFAM" id="SSF53800">
    <property type="entry name" value="Chelatase"/>
    <property type="match status" value="1"/>
</dbReference>
<evidence type="ECO:0000256" key="6">
    <source>
        <dbReference type="ARBA" id="ARBA00023063"/>
    </source>
</evidence>
<dbReference type="Pfam" id="PF13806">
    <property type="entry name" value="Rieske_2"/>
    <property type="match status" value="1"/>
</dbReference>
<reference evidence="9" key="1">
    <citation type="submission" date="2022-12" db="EMBL/GenBank/DDBJ databases">
        <title>Reference genome sequencing for broad-spectrum identification of bacterial and archaeal isolates by mass spectrometry.</title>
        <authorList>
            <person name="Sekiguchi Y."/>
            <person name="Tourlousse D.M."/>
        </authorList>
    </citation>
    <scope>NUCLEOTIDE SEQUENCE</scope>
    <source>
        <strain evidence="9">14</strain>
    </source>
</reference>
<dbReference type="GO" id="GO:0042128">
    <property type="term" value="P:nitrate assimilation"/>
    <property type="evidence" value="ECO:0007669"/>
    <property type="project" value="UniProtKB-KW"/>
</dbReference>
<evidence type="ECO:0000313" key="10">
    <source>
        <dbReference type="Proteomes" id="UP001144396"/>
    </source>
</evidence>
<sequence length="366" mass="37626">MTITDPRIAAAPSRPAAPTSWTTVCRRVDLTPLWGEAALVHGRQVALFLLPDGRLFAVSNQDPATGAHVISRGIVGSRGGRPTIASPLHKDVFDLATGECLTNPDLRLPTWQVHEDADHVIAVAPTRALVAASHGTSDAAGQRAVAALVDAVRTARPELVVADAFVDVQEPDVPTVIDGVHDDQDVTIVPLLLSAGYHVYHDLAETADAAVAEPARAASAPRDVAVSGALGPDPRLADVLARRLEEAGLGDDDTVVLAAAGSSDPRAVDDCHATGALLADRIGREVTVSFISAAEPRVPDAVAAARESAPGRVVVASYLLAPGYFATLAAEAGADATSSPLLTDGDAPPAELVAIVAERFAATSTA</sequence>
<dbReference type="PROSITE" id="PS51296">
    <property type="entry name" value="RIESKE"/>
    <property type="match status" value="1"/>
</dbReference>
<evidence type="ECO:0000256" key="7">
    <source>
        <dbReference type="ARBA" id="ARBA00023239"/>
    </source>
</evidence>
<keyword evidence="7" id="KW-0456">Lyase</keyword>
<dbReference type="GO" id="GO:0046872">
    <property type="term" value="F:metal ion binding"/>
    <property type="evidence" value="ECO:0007669"/>
    <property type="project" value="UniProtKB-KW"/>
</dbReference>
<dbReference type="EMBL" id="BSDP01000001">
    <property type="protein sequence ID" value="GLI27183.1"/>
    <property type="molecule type" value="Genomic_DNA"/>
</dbReference>
<dbReference type="InterPro" id="IPR002762">
    <property type="entry name" value="CbiX-like"/>
</dbReference>
<dbReference type="GO" id="GO:0051537">
    <property type="term" value="F:2 iron, 2 sulfur cluster binding"/>
    <property type="evidence" value="ECO:0007669"/>
    <property type="project" value="UniProtKB-KW"/>
</dbReference>
<keyword evidence="3" id="KW-0560">Oxidoreductase</keyword>
<dbReference type="InterPro" id="IPR050963">
    <property type="entry name" value="Sirohydro_Cobaltochel/CbiX"/>
</dbReference>
<evidence type="ECO:0000259" key="8">
    <source>
        <dbReference type="PROSITE" id="PS51296"/>
    </source>
</evidence>
<dbReference type="GO" id="GO:0008942">
    <property type="term" value="F:nitrite reductase [NAD(P)H] activity"/>
    <property type="evidence" value="ECO:0007669"/>
    <property type="project" value="InterPro"/>
</dbReference>
<dbReference type="GO" id="GO:0016705">
    <property type="term" value="F:oxidoreductase activity, acting on paired donors, with incorporation or reduction of molecular oxygen"/>
    <property type="evidence" value="ECO:0007669"/>
    <property type="project" value="UniProtKB-ARBA"/>
</dbReference>
<dbReference type="GO" id="GO:0004497">
    <property type="term" value="F:monooxygenase activity"/>
    <property type="evidence" value="ECO:0007669"/>
    <property type="project" value="UniProtKB-ARBA"/>
</dbReference>
<evidence type="ECO:0000256" key="5">
    <source>
        <dbReference type="ARBA" id="ARBA00023014"/>
    </source>
</evidence>
<dbReference type="InterPro" id="IPR036922">
    <property type="entry name" value="Rieske_2Fe-2S_sf"/>
</dbReference>
<evidence type="ECO:0000256" key="3">
    <source>
        <dbReference type="ARBA" id="ARBA00023002"/>
    </source>
</evidence>
<keyword evidence="6" id="KW-0534">Nitrate assimilation</keyword>
<dbReference type="PROSITE" id="PS51300">
    <property type="entry name" value="NIRD"/>
    <property type="match status" value="1"/>
</dbReference>
<dbReference type="NCBIfam" id="TIGR02378">
    <property type="entry name" value="nirD_assim_sml"/>
    <property type="match status" value="1"/>
</dbReference>
<dbReference type="InterPro" id="IPR017941">
    <property type="entry name" value="Rieske_2Fe-2S"/>
</dbReference>
<proteinExistence type="predicted"/>
<dbReference type="InterPro" id="IPR012748">
    <property type="entry name" value="Rieske-like_NirD"/>
</dbReference>
<organism evidence="9 10">
    <name type="scientific">Agromyces rhizosphaerae</name>
    <dbReference type="NCBI Taxonomy" id="88374"/>
    <lineage>
        <taxon>Bacteria</taxon>
        <taxon>Bacillati</taxon>
        <taxon>Actinomycetota</taxon>
        <taxon>Actinomycetes</taxon>
        <taxon>Micrococcales</taxon>
        <taxon>Microbacteriaceae</taxon>
        <taxon>Agromyces</taxon>
    </lineage>
</organism>
<dbReference type="CDD" id="cd03529">
    <property type="entry name" value="Rieske_NirD"/>
    <property type="match status" value="1"/>
</dbReference>
<dbReference type="Gene3D" id="3.40.50.1400">
    <property type="match status" value="2"/>
</dbReference>
<keyword evidence="10" id="KW-1185">Reference proteome</keyword>
<dbReference type="PANTHER" id="PTHR33542:SF5">
    <property type="entry name" value="FERROCHELATASE CHE1"/>
    <property type="match status" value="1"/>
</dbReference>
<dbReference type="Proteomes" id="UP001144396">
    <property type="component" value="Unassembled WGS sequence"/>
</dbReference>